<dbReference type="SMART" id="SM01233">
    <property type="entry name" value="HABP4_PAI-RBP1"/>
    <property type="match status" value="1"/>
</dbReference>
<dbReference type="PANTHER" id="PTHR12299">
    <property type="entry name" value="HYALURONIC ACID-BINDING PROTEIN 4"/>
    <property type="match status" value="1"/>
</dbReference>
<feature type="region of interest" description="Disordered" evidence="1">
    <location>
        <begin position="332"/>
        <end position="416"/>
    </location>
</feature>
<feature type="compositionally biased region" description="Basic and acidic residues" evidence="1">
    <location>
        <begin position="72"/>
        <end position="90"/>
    </location>
</feature>
<dbReference type="KEGG" id="hro:HELRODRAFT_185440"/>
<dbReference type="AlphaFoldDB" id="T1FMT9"/>
<dbReference type="PROSITE" id="PS00387">
    <property type="entry name" value="PPASE"/>
    <property type="match status" value="1"/>
</dbReference>
<dbReference type="InterPro" id="IPR006861">
    <property type="entry name" value="HABP4_PAIRBP1-bd"/>
</dbReference>
<dbReference type="HOGENOM" id="CLU_037366_1_1_1"/>
<dbReference type="GO" id="GO:0005634">
    <property type="term" value="C:nucleus"/>
    <property type="evidence" value="ECO:0000318"/>
    <property type="project" value="GO_Central"/>
</dbReference>
<dbReference type="STRING" id="6412.T1FMT9"/>
<evidence type="ECO:0000313" key="4">
    <source>
        <dbReference type="EnsemblMetazoa" id="HelroP185440"/>
    </source>
</evidence>
<feature type="region of interest" description="Disordered" evidence="1">
    <location>
        <begin position="38"/>
        <end position="104"/>
    </location>
</feature>
<dbReference type="Pfam" id="PF04774">
    <property type="entry name" value="HABP4_PAI-RBP1"/>
    <property type="match status" value="1"/>
</dbReference>
<reference evidence="3 5" key="2">
    <citation type="journal article" date="2013" name="Nature">
        <title>Insights into bilaterian evolution from three spiralian genomes.</title>
        <authorList>
            <person name="Simakov O."/>
            <person name="Marletaz F."/>
            <person name="Cho S.J."/>
            <person name="Edsinger-Gonzales E."/>
            <person name="Havlak P."/>
            <person name="Hellsten U."/>
            <person name="Kuo D.H."/>
            <person name="Larsson T."/>
            <person name="Lv J."/>
            <person name="Arendt D."/>
            <person name="Savage R."/>
            <person name="Osoegawa K."/>
            <person name="de Jong P."/>
            <person name="Grimwood J."/>
            <person name="Chapman J.A."/>
            <person name="Shapiro H."/>
            <person name="Aerts A."/>
            <person name="Otillar R.P."/>
            <person name="Terry A.Y."/>
            <person name="Boore J.L."/>
            <person name="Grigoriev I.V."/>
            <person name="Lindberg D.R."/>
            <person name="Seaver E.C."/>
            <person name="Weisblat D.A."/>
            <person name="Putnam N.H."/>
            <person name="Rokhsar D.S."/>
        </authorList>
    </citation>
    <scope>NUCLEOTIDE SEQUENCE</scope>
</reference>
<feature type="compositionally biased region" description="Gly residues" evidence="1">
    <location>
        <begin position="368"/>
        <end position="391"/>
    </location>
</feature>
<dbReference type="GeneID" id="20210138"/>
<dbReference type="EMBL" id="KB096183">
    <property type="protein sequence ID" value="ESO07583.1"/>
    <property type="molecule type" value="Genomic_DNA"/>
</dbReference>
<evidence type="ECO:0000313" key="5">
    <source>
        <dbReference type="Proteomes" id="UP000015101"/>
    </source>
</evidence>
<dbReference type="FunCoup" id="T1FMT9">
    <property type="interactions" value="1408"/>
</dbReference>
<reference evidence="4" key="3">
    <citation type="submission" date="2015-06" db="UniProtKB">
        <authorList>
            <consortium name="EnsemblMetazoa"/>
        </authorList>
    </citation>
    <scope>IDENTIFICATION</scope>
</reference>
<accession>T1FMT9</accession>
<feature type="compositionally biased region" description="Basic and acidic residues" evidence="1">
    <location>
        <begin position="247"/>
        <end position="259"/>
    </location>
</feature>
<dbReference type="GO" id="GO:0003723">
    <property type="term" value="F:RNA binding"/>
    <property type="evidence" value="ECO:0000318"/>
    <property type="project" value="GO_Central"/>
</dbReference>
<dbReference type="RefSeq" id="XP_009014194.1">
    <property type="nucleotide sequence ID" value="XM_009015946.1"/>
</dbReference>
<feature type="compositionally biased region" description="Polar residues" evidence="1">
    <location>
        <begin position="260"/>
        <end position="269"/>
    </location>
</feature>
<name>T1FMT9_HELRO</name>
<dbReference type="PANTHER" id="PTHR12299:SF17">
    <property type="entry name" value="AT19571P-RELATED"/>
    <property type="match status" value="1"/>
</dbReference>
<dbReference type="InterPro" id="IPR039764">
    <property type="entry name" value="HABP4/SERBP1-like"/>
</dbReference>
<feature type="region of interest" description="Disordered" evidence="1">
    <location>
        <begin position="138"/>
        <end position="286"/>
    </location>
</feature>
<dbReference type="Gene3D" id="6.10.140.1040">
    <property type="match status" value="1"/>
</dbReference>
<dbReference type="InParanoid" id="T1FMT9"/>
<dbReference type="Proteomes" id="UP000015101">
    <property type="component" value="Unassembled WGS sequence"/>
</dbReference>
<evidence type="ECO:0000259" key="2">
    <source>
        <dbReference type="SMART" id="SM01233"/>
    </source>
</evidence>
<feature type="compositionally biased region" description="Basic and acidic residues" evidence="1">
    <location>
        <begin position="332"/>
        <end position="341"/>
    </location>
</feature>
<dbReference type="EMBL" id="AMQM01003479">
    <property type="status" value="NOT_ANNOTATED_CDS"/>
    <property type="molecule type" value="Genomic_DNA"/>
</dbReference>
<feature type="compositionally biased region" description="Basic and acidic residues" evidence="1">
    <location>
        <begin position="196"/>
        <end position="225"/>
    </location>
</feature>
<dbReference type="eggNOG" id="KOG2945">
    <property type="taxonomic scope" value="Eukaryota"/>
</dbReference>
<sequence length="416" mass="46137">MEEHYGIAITNKFALFDGDEDSDPLDIIKLKQDEAEKLKLQSQGTKKAKSLDTKNKSGKNQNSKAVGVGLETVRRSDDSKKTSGSSRKENLPNGKITTSIIRPKSADIRYKPDKVILSLQNSQMTADDSVLESNETLITENDLEGFKEKLSRSSRQKLDGNSSQTRHKENLKAEAPTGSLRGQGRGFRRGTNFNRRGPDRNRREFDRHSGNEKSGVKSLDKKDGAGAHNWGSNAEVIDDQMSASMTKDVKMEDANKEDSQQQPKLQDGNTEPAAVNGDQEMPEEEIKEMTLDEWKAIEESKRIKAEFNLRKAGEGCSDEAKWKKMIPLKKKEEEKGVHNTEDEIEESEGHAKKHLLPIEIKFNSEMGTGRGGGSSRGRGRGSRGGEAGGRGGLKKLQQKLQPTPNVDDEKDFPSLS</sequence>
<organism evidence="4 5">
    <name type="scientific">Helobdella robusta</name>
    <name type="common">Californian leech</name>
    <dbReference type="NCBI Taxonomy" id="6412"/>
    <lineage>
        <taxon>Eukaryota</taxon>
        <taxon>Metazoa</taxon>
        <taxon>Spiralia</taxon>
        <taxon>Lophotrochozoa</taxon>
        <taxon>Annelida</taxon>
        <taxon>Clitellata</taxon>
        <taxon>Hirudinea</taxon>
        <taxon>Rhynchobdellida</taxon>
        <taxon>Glossiphoniidae</taxon>
        <taxon>Helobdella</taxon>
    </lineage>
</organism>
<dbReference type="CTD" id="20210138"/>
<proteinExistence type="predicted"/>
<dbReference type="OrthoDB" id="6022699at2759"/>
<evidence type="ECO:0000256" key="1">
    <source>
        <dbReference type="SAM" id="MobiDB-lite"/>
    </source>
</evidence>
<keyword evidence="5" id="KW-1185">Reference proteome</keyword>
<evidence type="ECO:0000313" key="3">
    <source>
        <dbReference type="EMBL" id="ESO07583.1"/>
    </source>
</evidence>
<protein>
    <recommendedName>
        <fullName evidence="2">Hyaluronan/mRNA-binding protein domain-containing protein</fullName>
    </recommendedName>
</protein>
<dbReference type="EnsemblMetazoa" id="HelroT185440">
    <property type="protein sequence ID" value="HelroP185440"/>
    <property type="gene ID" value="HelroG185440"/>
</dbReference>
<dbReference type="GO" id="GO:0005737">
    <property type="term" value="C:cytoplasm"/>
    <property type="evidence" value="ECO:0000318"/>
    <property type="project" value="GO_Central"/>
</dbReference>
<feature type="domain" description="Hyaluronan/mRNA-binding protein" evidence="2">
    <location>
        <begin position="201"/>
        <end position="315"/>
    </location>
</feature>
<reference evidence="5" key="1">
    <citation type="submission" date="2012-12" db="EMBL/GenBank/DDBJ databases">
        <authorList>
            <person name="Hellsten U."/>
            <person name="Grimwood J."/>
            <person name="Chapman J.A."/>
            <person name="Shapiro H."/>
            <person name="Aerts A."/>
            <person name="Otillar R.P."/>
            <person name="Terry A.Y."/>
            <person name="Boore J.L."/>
            <person name="Simakov O."/>
            <person name="Marletaz F."/>
            <person name="Cho S.-J."/>
            <person name="Edsinger-Gonzales E."/>
            <person name="Havlak P."/>
            <person name="Kuo D.-H."/>
            <person name="Larsson T."/>
            <person name="Lv J."/>
            <person name="Arendt D."/>
            <person name="Savage R."/>
            <person name="Osoegawa K."/>
            <person name="de Jong P."/>
            <person name="Lindberg D.R."/>
            <person name="Seaver E.C."/>
            <person name="Weisblat D.A."/>
            <person name="Putnam N.H."/>
            <person name="Grigoriev I.V."/>
            <person name="Rokhsar D.S."/>
        </authorList>
    </citation>
    <scope>NUCLEOTIDE SEQUENCE</scope>
</reference>
<gene>
    <name evidence="4" type="primary">20210138</name>
    <name evidence="3" type="ORF">HELRODRAFT_185440</name>
</gene>